<dbReference type="Gene3D" id="3.40.50.200">
    <property type="entry name" value="Peptidase S8/S53 domain"/>
    <property type="match status" value="1"/>
</dbReference>
<dbReference type="InterPro" id="IPR036852">
    <property type="entry name" value="Peptidase_S8/S53_dom_sf"/>
</dbReference>
<evidence type="ECO:0000256" key="1">
    <source>
        <dbReference type="ARBA" id="ARBA00001910"/>
    </source>
</evidence>
<comment type="catalytic activity">
    <reaction evidence="1">
        <text>Release of an N-terminal tripeptide from a polypeptide.</text>
        <dbReference type="EC" id="3.4.14.10"/>
    </reaction>
</comment>
<proteinExistence type="predicted"/>
<protein>
    <recommendedName>
        <fullName evidence="4">tripeptidyl-peptidase II</fullName>
        <ecNumber evidence="4">3.4.14.10</ecNumber>
    </recommendedName>
</protein>
<evidence type="ECO:0000256" key="9">
    <source>
        <dbReference type="ARBA" id="ARBA00022837"/>
    </source>
</evidence>
<dbReference type="Pfam" id="PF09286">
    <property type="entry name" value="Pro-kuma_activ"/>
    <property type="match status" value="1"/>
</dbReference>
<dbReference type="SMART" id="SM00944">
    <property type="entry name" value="Pro-kuma_activ"/>
    <property type="match status" value="1"/>
</dbReference>
<comment type="caution">
    <text evidence="14">The sequence shown here is derived from an EMBL/GenBank/DDBJ whole genome shotgun (WGS) entry which is preliminary data.</text>
</comment>
<feature type="chain" id="PRO_5042139951" description="tripeptidyl-peptidase II" evidence="12">
    <location>
        <begin position="19"/>
        <end position="569"/>
    </location>
</feature>
<reference evidence="14" key="1">
    <citation type="submission" date="2023-11" db="EMBL/GenBank/DDBJ databases">
        <authorList>
            <person name="De Vega J J."/>
            <person name="De Vega J J."/>
        </authorList>
    </citation>
    <scope>NUCLEOTIDE SEQUENCE</scope>
</reference>
<keyword evidence="5 11" id="KW-0645">Protease</keyword>
<dbReference type="PANTHER" id="PTHR14218">
    <property type="entry name" value="PROTEASE S8 TRIPEPTIDYL PEPTIDASE I CLN2"/>
    <property type="match status" value="1"/>
</dbReference>
<dbReference type="GO" id="GO:0008240">
    <property type="term" value="F:tripeptidyl-peptidase activity"/>
    <property type="evidence" value="ECO:0007669"/>
    <property type="project" value="UniProtKB-EC"/>
</dbReference>
<keyword evidence="8 11" id="KW-0720">Serine protease</keyword>
<dbReference type="EMBL" id="CAVNYO010000443">
    <property type="protein sequence ID" value="CAK5281056.1"/>
    <property type="molecule type" value="Genomic_DNA"/>
</dbReference>
<feature type="binding site" evidence="11">
    <location>
        <position position="525"/>
    </location>
    <ligand>
        <name>Ca(2+)</name>
        <dbReference type="ChEBI" id="CHEBI:29108"/>
    </ligand>
</feature>
<keyword evidence="6 11" id="KW-0479">Metal-binding</keyword>
<evidence type="ECO:0000256" key="7">
    <source>
        <dbReference type="ARBA" id="ARBA00022801"/>
    </source>
</evidence>
<feature type="active site" description="Charge relay system" evidence="11">
    <location>
        <position position="289"/>
    </location>
</feature>
<dbReference type="SUPFAM" id="SSF52743">
    <property type="entry name" value="Subtilisin-like"/>
    <property type="match status" value="1"/>
</dbReference>
<dbReference type="Pfam" id="PF00082">
    <property type="entry name" value="Peptidase_S8"/>
    <property type="match status" value="1"/>
</dbReference>
<organism evidence="14 15">
    <name type="scientific">Mycena citricolor</name>
    <dbReference type="NCBI Taxonomy" id="2018698"/>
    <lineage>
        <taxon>Eukaryota</taxon>
        <taxon>Fungi</taxon>
        <taxon>Dikarya</taxon>
        <taxon>Basidiomycota</taxon>
        <taxon>Agaricomycotina</taxon>
        <taxon>Agaricomycetes</taxon>
        <taxon>Agaricomycetidae</taxon>
        <taxon>Agaricales</taxon>
        <taxon>Marasmiineae</taxon>
        <taxon>Mycenaceae</taxon>
        <taxon>Mycena</taxon>
    </lineage>
</organism>
<evidence type="ECO:0000256" key="5">
    <source>
        <dbReference type="ARBA" id="ARBA00022670"/>
    </source>
</evidence>
<feature type="binding site" evidence="11">
    <location>
        <position position="549"/>
    </location>
    <ligand>
        <name>Ca(2+)</name>
        <dbReference type="ChEBI" id="CHEBI:29108"/>
    </ligand>
</feature>
<evidence type="ECO:0000256" key="2">
    <source>
        <dbReference type="ARBA" id="ARBA00002451"/>
    </source>
</evidence>
<dbReference type="InterPro" id="IPR030400">
    <property type="entry name" value="Sedolisin_dom"/>
</dbReference>
<gene>
    <name evidence="14" type="ORF">MYCIT1_LOCUS31908</name>
</gene>
<feature type="signal peptide" evidence="12">
    <location>
        <begin position="1"/>
        <end position="18"/>
    </location>
</feature>
<dbReference type="InterPro" id="IPR015366">
    <property type="entry name" value="S53_propep"/>
</dbReference>
<feature type="domain" description="Peptidase S53" evidence="13">
    <location>
        <begin position="209"/>
        <end position="569"/>
    </location>
</feature>
<comment type="cofactor">
    <cofactor evidence="11">
        <name>Ca(2+)</name>
        <dbReference type="ChEBI" id="CHEBI:29108"/>
    </cofactor>
    <text evidence="11">Binds 1 Ca(2+) ion per subunit.</text>
</comment>
<evidence type="ECO:0000313" key="15">
    <source>
        <dbReference type="Proteomes" id="UP001295794"/>
    </source>
</evidence>
<evidence type="ECO:0000256" key="12">
    <source>
        <dbReference type="SAM" id="SignalP"/>
    </source>
</evidence>
<keyword evidence="10" id="KW-0865">Zymogen</keyword>
<evidence type="ECO:0000256" key="3">
    <source>
        <dbReference type="ARBA" id="ARBA00004239"/>
    </source>
</evidence>
<dbReference type="CDD" id="cd04056">
    <property type="entry name" value="Peptidases_S53"/>
    <property type="match status" value="1"/>
</dbReference>
<dbReference type="Proteomes" id="UP001295794">
    <property type="component" value="Unassembled WGS sequence"/>
</dbReference>
<dbReference type="PROSITE" id="PS51695">
    <property type="entry name" value="SEDOLISIN"/>
    <property type="match status" value="1"/>
</dbReference>
<evidence type="ECO:0000259" key="13">
    <source>
        <dbReference type="PROSITE" id="PS51695"/>
    </source>
</evidence>
<keyword evidence="12" id="KW-0732">Signal</keyword>
<keyword evidence="7 11" id="KW-0378">Hydrolase</keyword>
<evidence type="ECO:0000256" key="6">
    <source>
        <dbReference type="ARBA" id="ARBA00022723"/>
    </source>
</evidence>
<accession>A0AAD2HTE9</accession>
<dbReference type="GO" id="GO:0005576">
    <property type="term" value="C:extracellular region"/>
    <property type="evidence" value="ECO:0007669"/>
    <property type="project" value="UniProtKB-SubCell"/>
</dbReference>
<dbReference type="GO" id="GO:0004252">
    <property type="term" value="F:serine-type endopeptidase activity"/>
    <property type="evidence" value="ECO:0007669"/>
    <property type="project" value="UniProtKB-UniRule"/>
</dbReference>
<dbReference type="AlphaFoldDB" id="A0AAD2HTE9"/>
<dbReference type="EC" id="3.4.14.10" evidence="4"/>
<dbReference type="CDD" id="cd11377">
    <property type="entry name" value="Pro-peptidase_S53"/>
    <property type="match status" value="1"/>
</dbReference>
<evidence type="ECO:0000256" key="8">
    <source>
        <dbReference type="ARBA" id="ARBA00022825"/>
    </source>
</evidence>
<dbReference type="GO" id="GO:0046872">
    <property type="term" value="F:metal ion binding"/>
    <property type="evidence" value="ECO:0007669"/>
    <property type="project" value="UniProtKB-UniRule"/>
</dbReference>
<evidence type="ECO:0000256" key="10">
    <source>
        <dbReference type="ARBA" id="ARBA00023145"/>
    </source>
</evidence>
<evidence type="ECO:0000256" key="11">
    <source>
        <dbReference type="PROSITE-ProRule" id="PRU01032"/>
    </source>
</evidence>
<dbReference type="PROSITE" id="PS00138">
    <property type="entry name" value="SUBTILASE_SER"/>
    <property type="match status" value="1"/>
</dbReference>
<comment type="subcellular location">
    <subcellularLocation>
        <location evidence="3">Secreted</location>
        <location evidence="3">Extracellular space</location>
    </subcellularLocation>
</comment>
<feature type="active site" description="Charge relay system" evidence="11">
    <location>
        <position position="483"/>
    </location>
</feature>
<dbReference type="PANTHER" id="PTHR14218:SF15">
    <property type="entry name" value="TRIPEPTIDYL-PEPTIDASE 1"/>
    <property type="match status" value="1"/>
</dbReference>
<keyword evidence="9 11" id="KW-0106">Calcium</keyword>
<dbReference type="SUPFAM" id="SSF54897">
    <property type="entry name" value="Protease propeptides/inhibitors"/>
    <property type="match status" value="1"/>
</dbReference>
<name>A0AAD2HTE9_9AGAR</name>
<dbReference type="InterPro" id="IPR050819">
    <property type="entry name" value="Tripeptidyl-peptidase_I"/>
</dbReference>
<sequence>MAFTQALTILVAIAAAAAKGLTVLHESRTSIPAGFVSHGPAPAADQLELRFGLAPNNAAGLQAKLMELSTPGNENFRQWLTMEEVKSFMEPSAATVAAFNAFATANGLKTTAISPNGDWVTATLPVSHANDLFNANFELFSHPQLTEKITRTMSVSLPSEMVGVVDVIHPSTAFVEPQPRLAPSPIQMNVPQAKRAAPASCNTNVATGVITPACLQALYGIPATPATQKNSSILITGYVDQFAETADLQSFLKTLRTDISSSTTFKLQTLDGGSNPQGSGEAGDEADLDIEYTVGIATGVPATFLSVGNADFSTALLDTTTFLDGVASPPTVMTTSYGSTESSFGSSLATRICNGYMALGTRGISVIFASGDGGVRGNHDTTSVCNNNRFMPVFPAACPFLTSVGSTQGIPEKAINFTGGGFSSVFTAPSYQTTQVATFLKTVPSTFKGTFTRTGRGYPDVALQGWNFEVIIGGVANLIGGTSASSPTFAGIIALINDRLIAAGKPVLGFLNPFLYANPGAFTDITTGHNSGFVCPAASVAFDATTGWDPLTGLGTPIFSNLLAAALAA</sequence>
<dbReference type="GO" id="GO:0006508">
    <property type="term" value="P:proteolysis"/>
    <property type="evidence" value="ECO:0007669"/>
    <property type="project" value="UniProtKB-KW"/>
</dbReference>
<feature type="binding site" evidence="11">
    <location>
        <position position="524"/>
    </location>
    <ligand>
        <name>Ca(2+)</name>
        <dbReference type="ChEBI" id="CHEBI:29108"/>
    </ligand>
</feature>
<comment type="function">
    <text evidence="2">Secreted tripeptidyl-peptidase which degrades proteins at acidic pHs and is involved in virulence.</text>
</comment>
<feature type="binding site" evidence="11">
    <location>
        <position position="547"/>
    </location>
    <ligand>
        <name>Ca(2+)</name>
        <dbReference type="ChEBI" id="CHEBI:29108"/>
    </ligand>
</feature>
<dbReference type="InterPro" id="IPR000209">
    <property type="entry name" value="Peptidase_S8/S53_dom"/>
</dbReference>
<feature type="active site" description="Charge relay system" evidence="11">
    <location>
        <position position="285"/>
    </location>
</feature>
<evidence type="ECO:0000256" key="4">
    <source>
        <dbReference type="ARBA" id="ARBA00012462"/>
    </source>
</evidence>
<keyword evidence="15" id="KW-1185">Reference proteome</keyword>
<dbReference type="InterPro" id="IPR023828">
    <property type="entry name" value="Peptidase_S8_Ser-AS"/>
</dbReference>
<evidence type="ECO:0000313" key="14">
    <source>
        <dbReference type="EMBL" id="CAK5281056.1"/>
    </source>
</evidence>